<dbReference type="Proteomes" id="UP000239685">
    <property type="component" value="Unassembled WGS sequence"/>
</dbReference>
<gene>
    <name evidence="1" type="ORF">CDQ78_08985</name>
</gene>
<dbReference type="RefSeq" id="WP_104064691.1">
    <property type="nucleotide sequence ID" value="NZ_NIQH01000014.1"/>
</dbReference>
<sequence>MHEAKMILFCPKCRQSTYNSIKSLRVNTLSCCHCGEKYYADALPKLAFKLSKEWHRLFKKHANAYFYSRIEFEGISSNTTPHQKFF</sequence>
<name>A0A855N907_CAMHY</name>
<protein>
    <submittedName>
        <fullName evidence="1">Uncharacterized protein</fullName>
    </submittedName>
</protein>
<evidence type="ECO:0000313" key="2">
    <source>
        <dbReference type="Proteomes" id="UP000239685"/>
    </source>
</evidence>
<dbReference type="EMBL" id="NIQP01000013">
    <property type="protein sequence ID" value="PPB70379.1"/>
    <property type="molecule type" value="Genomic_DNA"/>
</dbReference>
<proteinExistence type="predicted"/>
<reference evidence="1 2" key="1">
    <citation type="submission" date="2017-06" db="EMBL/GenBank/DDBJ databases">
        <title>Updating the genomic taxonomy and epidemiology of Campylobacter hyointestinalis; discovery in New Zealand farmed ruminants.</title>
        <authorList>
            <person name="Wilkinson D.A."/>
            <person name="Fayaz A."/>
            <person name="Biggs P.J."/>
            <person name="Midwinter A.C."/>
        </authorList>
    </citation>
    <scope>NUCLEOTIDE SEQUENCE [LARGE SCALE GENOMIC DNA]</scope>
    <source>
        <strain evidence="1 2">S1614a</strain>
    </source>
</reference>
<comment type="caution">
    <text evidence="1">The sequence shown here is derived from an EMBL/GenBank/DDBJ whole genome shotgun (WGS) entry which is preliminary data.</text>
</comment>
<accession>A0A855N907</accession>
<evidence type="ECO:0000313" key="1">
    <source>
        <dbReference type="EMBL" id="PPB70379.1"/>
    </source>
</evidence>
<organism evidence="1 2">
    <name type="scientific">Campylobacter hyointestinalis subsp. hyointestinalis</name>
    <dbReference type="NCBI Taxonomy" id="91352"/>
    <lineage>
        <taxon>Bacteria</taxon>
        <taxon>Pseudomonadati</taxon>
        <taxon>Campylobacterota</taxon>
        <taxon>Epsilonproteobacteria</taxon>
        <taxon>Campylobacterales</taxon>
        <taxon>Campylobacteraceae</taxon>
        <taxon>Campylobacter</taxon>
    </lineage>
</organism>
<dbReference type="AlphaFoldDB" id="A0A855N907"/>